<organism evidence="2 3">
    <name type="scientific">Pseudaminobacter soli</name>
    <name type="common">ex Zhang et al. 2022</name>
    <dbReference type="NCBI Taxonomy" id="2831468"/>
    <lineage>
        <taxon>Bacteria</taxon>
        <taxon>Pseudomonadati</taxon>
        <taxon>Pseudomonadota</taxon>
        <taxon>Alphaproteobacteria</taxon>
        <taxon>Hyphomicrobiales</taxon>
        <taxon>Phyllobacteriaceae</taxon>
        <taxon>Pseudaminobacter</taxon>
    </lineage>
</organism>
<proteinExistence type="predicted"/>
<gene>
    <name evidence="2" type="ORF">KEU06_02360</name>
</gene>
<comment type="caution">
    <text evidence="2">The sequence shown here is derived from an EMBL/GenBank/DDBJ whole genome shotgun (WGS) entry which is preliminary data.</text>
</comment>
<protein>
    <recommendedName>
        <fullName evidence="4">Serine/threonine protein kinase</fullName>
    </recommendedName>
</protein>
<evidence type="ECO:0000313" key="2">
    <source>
        <dbReference type="EMBL" id="MBS3647467.1"/>
    </source>
</evidence>
<dbReference type="RefSeq" id="WP_188252997.1">
    <property type="nucleotide sequence ID" value="NZ_JABVCF010000001.1"/>
</dbReference>
<sequence>MRALGADEPPRYVSVLGSRYQLAVPLKHDSWAATAIYADETGERITCKFGRTQSVLGIPMSWLGRLLARREAGFLRRLERIEFLPKDLGPVTAGGRVLPNAIARTYVDGNPFRDPPEDRGAFFVDLRRLVAEIHADAVAYVDLHKRENIIVDPAGRPYLIDFQVCLATGDRWPYNGRLMRFLVGKLQEMDDYHVNKHYARCMADLLSPEEIRRLKTPPGFISAHRSFAVPLRSLRRRLLVALKVRAQGGRAETEFEPEDAFRNPGSGSELLGVSRPHLRVIPADQSEAKRQPGATP</sequence>
<evidence type="ECO:0000313" key="3">
    <source>
        <dbReference type="Proteomes" id="UP000680348"/>
    </source>
</evidence>
<dbReference type="EMBL" id="JAGWCR010000001">
    <property type="protein sequence ID" value="MBS3647467.1"/>
    <property type="molecule type" value="Genomic_DNA"/>
</dbReference>
<feature type="region of interest" description="Disordered" evidence="1">
    <location>
        <begin position="253"/>
        <end position="274"/>
    </location>
</feature>
<evidence type="ECO:0008006" key="4">
    <source>
        <dbReference type="Google" id="ProtNLM"/>
    </source>
</evidence>
<dbReference type="InterPro" id="IPR011009">
    <property type="entry name" value="Kinase-like_dom_sf"/>
</dbReference>
<dbReference type="AlphaFoldDB" id="A0A942DVY5"/>
<keyword evidence="3" id="KW-1185">Reference proteome</keyword>
<accession>A0A942DVY5</accession>
<evidence type="ECO:0000256" key="1">
    <source>
        <dbReference type="SAM" id="MobiDB-lite"/>
    </source>
</evidence>
<dbReference type="Proteomes" id="UP000680348">
    <property type="component" value="Unassembled WGS sequence"/>
</dbReference>
<name>A0A942DVY5_9HYPH</name>
<reference evidence="2" key="1">
    <citation type="submission" date="2021-04" db="EMBL/GenBank/DDBJ databases">
        <title>Pseudaminobacter soli sp. nov., isolated from paddy soil contaminated by heavy metals.</title>
        <authorList>
            <person name="Zhang K."/>
        </authorList>
    </citation>
    <scope>NUCLEOTIDE SEQUENCE</scope>
    <source>
        <strain evidence="2">19-2017</strain>
    </source>
</reference>
<dbReference type="SUPFAM" id="SSF56112">
    <property type="entry name" value="Protein kinase-like (PK-like)"/>
    <property type="match status" value="1"/>
</dbReference>